<evidence type="ECO:0000256" key="2">
    <source>
        <dbReference type="ARBA" id="ARBA00023315"/>
    </source>
</evidence>
<dbReference type="PANTHER" id="PTHR31642:SF270">
    <property type="entry name" value="O-ACYLTRANSFERASE AUSQ"/>
    <property type="match status" value="1"/>
</dbReference>
<evidence type="ECO:0000256" key="1">
    <source>
        <dbReference type="ARBA" id="ARBA00022679"/>
    </source>
</evidence>
<name>A0A1L9R4V0_ASPWE</name>
<dbReference type="VEuPathDB" id="FungiDB:ASPWEDRAFT_73335"/>
<keyword evidence="1" id="KW-0808">Transferase</keyword>
<dbReference type="GeneID" id="63755161"/>
<gene>
    <name evidence="3" type="ORF">ASPWEDRAFT_73335</name>
</gene>
<dbReference type="Proteomes" id="UP000184383">
    <property type="component" value="Unassembled WGS sequence"/>
</dbReference>
<evidence type="ECO:0000313" key="4">
    <source>
        <dbReference type="Proteomes" id="UP000184383"/>
    </source>
</evidence>
<dbReference type="InterPro" id="IPR023213">
    <property type="entry name" value="CAT-like_dom_sf"/>
</dbReference>
<dbReference type="GO" id="GO:0016747">
    <property type="term" value="F:acyltransferase activity, transferring groups other than amino-acyl groups"/>
    <property type="evidence" value="ECO:0007669"/>
    <property type="project" value="TreeGrafter"/>
</dbReference>
<keyword evidence="2" id="KW-0012">Acyltransferase</keyword>
<dbReference type="AlphaFoldDB" id="A0A1L9R4V0"/>
<dbReference type="Gene3D" id="3.30.559.10">
    <property type="entry name" value="Chloramphenicol acetyltransferase-like domain"/>
    <property type="match status" value="2"/>
</dbReference>
<dbReference type="Pfam" id="PF02458">
    <property type="entry name" value="Transferase"/>
    <property type="match status" value="1"/>
</dbReference>
<dbReference type="RefSeq" id="XP_040683632.1">
    <property type="nucleotide sequence ID" value="XM_040839313.1"/>
</dbReference>
<keyword evidence="4" id="KW-1185">Reference proteome</keyword>
<dbReference type="EMBL" id="KV878218">
    <property type="protein sequence ID" value="OJJ29955.1"/>
    <property type="molecule type" value="Genomic_DNA"/>
</dbReference>
<dbReference type="STRING" id="1073089.A0A1L9R4V0"/>
<dbReference type="PANTHER" id="PTHR31642">
    <property type="entry name" value="TRICHOTHECENE 3-O-ACETYLTRANSFERASE"/>
    <property type="match status" value="1"/>
</dbReference>
<organism evidence="3 4">
    <name type="scientific">Aspergillus wentii DTO 134E9</name>
    <dbReference type="NCBI Taxonomy" id="1073089"/>
    <lineage>
        <taxon>Eukaryota</taxon>
        <taxon>Fungi</taxon>
        <taxon>Dikarya</taxon>
        <taxon>Ascomycota</taxon>
        <taxon>Pezizomycotina</taxon>
        <taxon>Eurotiomycetes</taxon>
        <taxon>Eurotiomycetidae</taxon>
        <taxon>Eurotiales</taxon>
        <taxon>Aspergillaceae</taxon>
        <taxon>Aspergillus</taxon>
        <taxon>Aspergillus subgen. Cremei</taxon>
    </lineage>
</organism>
<evidence type="ECO:0000313" key="3">
    <source>
        <dbReference type="EMBL" id="OJJ29955.1"/>
    </source>
</evidence>
<accession>A0A1L9R4V0</accession>
<protein>
    <submittedName>
        <fullName evidence="3">Uncharacterized protein</fullName>
    </submittedName>
</protein>
<proteinExistence type="predicted"/>
<reference evidence="4" key="1">
    <citation type="journal article" date="2017" name="Genome Biol.">
        <title>Comparative genomics reveals high biological diversity and specific adaptations in the industrially and medically important fungal genus Aspergillus.</title>
        <authorList>
            <person name="de Vries R.P."/>
            <person name="Riley R."/>
            <person name="Wiebenga A."/>
            <person name="Aguilar-Osorio G."/>
            <person name="Amillis S."/>
            <person name="Uchima C.A."/>
            <person name="Anderluh G."/>
            <person name="Asadollahi M."/>
            <person name="Askin M."/>
            <person name="Barry K."/>
            <person name="Battaglia E."/>
            <person name="Bayram O."/>
            <person name="Benocci T."/>
            <person name="Braus-Stromeyer S.A."/>
            <person name="Caldana C."/>
            <person name="Canovas D."/>
            <person name="Cerqueira G.C."/>
            <person name="Chen F."/>
            <person name="Chen W."/>
            <person name="Choi C."/>
            <person name="Clum A."/>
            <person name="Dos Santos R.A."/>
            <person name="Damasio A.R."/>
            <person name="Diallinas G."/>
            <person name="Emri T."/>
            <person name="Fekete E."/>
            <person name="Flipphi M."/>
            <person name="Freyberg S."/>
            <person name="Gallo A."/>
            <person name="Gournas C."/>
            <person name="Habgood R."/>
            <person name="Hainaut M."/>
            <person name="Harispe M.L."/>
            <person name="Henrissat B."/>
            <person name="Hilden K.S."/>
            <person name="Hope R."/>
            <person name="Hossain A."/>
            <person name="Karabika E."/>
            <person name="Karaffa L."/>
            <person name="Karanyi Z."/>
            <person name="Krasevec N."/>
            <person name="Kuo A."/>
            <person name="Kusch H."/>
            <person name="LaButti K."/>
            <person name="Lagendijk E.L."/>
            <person name="Lapidus A."/>
            <person name="Levasseur A."/>
            <person name="Lindquist E."/>
            <person name="Lipzen A."/>
            <person name="Logrieco A.F."/>
            <person name="MacCabe A."/>
            <person name="Maekelae M.R."/>
            <person name="Malavazi I."/>
            <person name="Melin P."/>
            <person name="Meyer V."/>
            <person name="Mielnichuk N."/>
            <person name="Miskei M."/>
            <person name="Molnar A.P."/>
            <person name="Mule G."/>
            <person name="Ngan C.Y."/>
            <person name="Orejas M."/>
            <person name="Orosz E."/>
            <person name="Ouedraogo J.P."/>
            <person name="Overkamp K.M."/>
            <person name="Park H.-S."/>
            <person name="Perrone G."/>
            <person name="Piumi F."/>
            <person name="Punt P.J."/>
            <person name="Ram A.F."/>
            <person name="Ramon A."/>
            <person name="Rauscher S."/>
            <person name="Record E."/>
            <person name="Riano-Pachon D.M."/>
            <person name="Robert V."/>
            <person name="Roehrig J."/>
            <person name="Ruller R."/>
            <person name="Salamov A."/>
            <person name="Salih N.S."/>
            <person name="Samson R.A."/>
            <person name="Sandor E."/>
            <person name="Sanguinetti M."/>
            <person name="Schuetze T."/>
            <person name="Sepcic K."/>
            <person name="Shelest E."/>
            <person name="Sherlock G."/>
            <person name="Sophianopoulou V."/>
            <person name="Squina F.M."/>
            <person name="Sun H."/>
            <person name="Susca A."/>
            <person name="Todd R.B."/>
            <person name="Tsang A."/>
            <person name="Unkles S.E."/>
            <person name="van de Wiele N."/>
            <person name="van Rossen-Uffink D."/>
            <person name="Oliveira J.V."/>
            <person name="Vesth T.C."/>
            <person name="Visser J."/>
            <person name="Yu J.-H."/>
            <person name="Zhou M."/>
            <person name="Andersen M.R."/>
            <person name="Archer D.B."/>
            <person name="Baker S.E."/>
            <person name="Benoit I."/>
            <person name="Brakhage A.A."/>
            <person name="Braus G.H."/>
            <person name="Fischer R."/>
            <person name="Frisvad J.C."/>
            <person name="Goldman G.H."/>
            <person name="Houbraken J."/>
            <person name="Oakley B."/>
            <person name="Pocsi I."/>
            <person name="Scazzocchio C."/>
            <person name="Seiboth B."/>
            <person name="vanKuyk P.A."/>
            <person name="Wortman J."/>
            <person name="Dyer P.S."/>
            <person name="Grigoriev I.V."/>
        </authorList>
    </citation>
    <scope>NUCLEOTIDE SEQUENCE [LARGE SCALE GENOMIC DNA]</scope>
    <source>
        <strain evidence="4">DTO 134E9</strain>
    </source>
</reference>
<dbReference type="OrthoDB" id="1862401at2759"/>
<sequence>MQSVESNSPFSFEPYLLSPLDHAVIPLPMSVLISFELNSPIKAIRILDKGISSLVHRLPFLTGDLVLTQVDKKNILKLQPPASLSTCPLLQVKHHPSEYLSHPKGTGNKFSFDALDEQNYIPIPLDIPPTQPQPILRFQANVLQDGIVLSVIFHHLAIDAAGLQSILTYLAACCRAASSENQSIKFFTNPEKEQKARNQLSRLANETDPVGYKGPYEKTSSESLDGPIAENATQRLVFPAERIERIRMACILLYSEQTASDPSSSPIKLSSNDIVTVLIWLCAAQAEHPVPHQPSPSLVFLVNIRPVLQPPLPMTYIGNGVIAGETTSKRLTTPKPNKTPSHHGITKDTISLILHLALKLRKSITSIDEAYVGRIAASAHQGLPSPFNPSNIVVSSLRSMPFYGVDFGPVLGHGRMLDVVNLRLKNFGWILPAKAMGDGSRSAPWEVRMTMERGAMERFKAHEVVRWATGEDNLAKL</sequence>
<dbReference type="InterPro" id="IPR050317">
    <property type="entry name" value="Plant_Fungal_Acyltransferase"/>
</dbReference>